<keyword evidence="1" id="KW-0472">Membrane</keyword>
<name>K7T2E6_9ZZZZ</name>
<dbReference type="InterPro" id="IPR023301">
    <property type="entry name" value="NH3_CH4_mOase_suB_N"/>
</dbReference>
<evidence type="ECO:0000313" key="2">
    <source>
        <dbReference type="EMBL" id="AFW03612.1"/>
    </source>
</evidence>
<protein>
    <submittedName>
        <fullName evidence="2">AmoB-like protein</fullName>
    </submittedName>
</protein>
<keyword evidence="1" id="KW-0812">Transmembrane</keyword>
<dbReference type="Gene3D" id="2.60.40.1580">
    <property type="entry name" value="Particulate methane monooxygenase, b subunit. Chain: A, domain 3"/>
    <property type="match status" value="1"/>
</dbReference>
<feature type="transmembrane region" description="Helical" evidence="1">
    <location>
        <begin position="258"/>
        <end position="276"/>
    </location>
</feature>
<dbReference type="NCBIfam" id="TIGR03079">
    <property type="entry name" value="CH4_NH3mon_ox_B"/>
    <property type="match status" value="1"/>
</dbReference>
<sequence length="438" mass="49089">MMIKAILLNNSSNVLVQPVADSHIKEIQQHKFLKGFLFLSMLFSLYILTLQPARAHGEKNLEPYVRMRTIQWYDVKWSGQKLNVNSEVTVTGKFHVAEDWPVSVPKPDASFLNISTPGPVMICTERYLNGKHYMNSIALQPGGDYDFKVVLKGRLPGRYHIHPFFNLRDAGQVMGPGAWLDITGNASDFTNDIQTINGEKVNMETFGLENGIFWHSFWALLGTAWLLWWVRRPLFIDRYRMLNAGLEDELITPLDKTIGKAILVSVPLLVFVFYTMTVNKYPNTIPLQAALDQIPPLSTQVNTGEVDVETLRAEYHVPERAMTLSLKIRNGSDNPIQLSEFSTGGIHFFNKALPHLVQNDAKNIVAAAGFSLDNSAPIQPGEQRTILMTAADGLWETEKLDGLIKDADSRLGGLLFLSNSTGERYINSISSAVIPQFN</sequence>
<feature type="transmembrane region" description="Helical" evidence="1">
    <location>
        <begin position="212"/>
        <end position="230"/>
    </location>
</feature>
<dbReference type="InterPro" id="IPR023141">
    <property type="entry name" value="NH3_CH4_mOase_suB_hlx_hairpin"/>
</dbReference>
<dbReference type="Pfam" id="PF04744">
    <property type="entry name" value="Monooxygenase_B"/>
    <property type="match status" value="1"/>
</dbReference>
<dbReference type="InterPro" id="IPR006833">
    <property type="entry name" value="NH3_CH4_mOase_B"/>
</dbReference>
<reference evidence="2" key="1">
    <citation type="journal article" date="2013" name="Environ. Microbiol. Rep.">
        <title>Abundance and distribution of diverse membrane-bound monooxygenase (Cu-MMO) genes within the Costa Rica oxygen minimum zone.</title>
        <authorList>
            <person name="Tavormina P.L."/>
            <person name="Ussler W.III."/>
            <person name="Steele J.A."/>
            <person name="Connon S.A."/>
            <person name="Klotz M.G."/>
            <person name="Orphan V.J."/>
        </authorList>
    </citation>
    <scope>NUCLEOTIDE SEQUENCE</scope>
</reference>
<dbReference type="InterPro" id="IPR023303">
    <property type="entry name" value="NH3_CH4_mOase_suB_C"/>
</dbReference>
<dbReference type="AlphaFoldDB" id="K7T2E6"/>
<dbReference type="EMBL" id="JX569109">
    <property type="protein sequence ID" value="AFW03612.1"/>
    <property type="molecule type" value="Genomic_DNA"/>
</dbReference>
<dbReference type="NCBIfam" id="NF041640">
    <property type="entry name" value="AmoB_BACT"/>
    <property type="match status" value="1"/>
</dbReference>
<dbReference type="Gene3D" id="2.60.120.570">
    <property type="entry name" value="Particulate methane monooxygenase, b subunit. Chain: A, domain 1"/>
    <property type="match status" value="1"/>
</dbReference>
<organism evidence="2">
    <name type="scientific">uncultured prokaryote</name>
    <dbReference type="NCBI Taxonomy" id="198431"/>
    <lineage>
        <taxon>unclassified sequences</taxon>
        <taxon>environmental samples</taxon>
    </lineage>
</organism>
<accession>K7T2E6</accession>
<evidence type="ECO:0000256" key="1">
    <source>
        <dbReference type="SAM" id="Phobius"/>
    </source>
</evidence>
<keyword evidence="1" id="KW-1133">Transmembrane helix</keyword>
<gene>
    <name evidence="2" type="primary">pxmB</name>
</gene>
<proteinExistence type="predicted"/>
<dbReference type="Gene3D" id="1.10.287.710">
    <property type="entry name" value="Helix hairpin bin"/>
    <property type="match status" value="1"/>
</dbReference>